<dbReference type="InterPro" id="IPR000182">
    <property type="entry name" value="GNAT_dom"/>
</dbReference>
<organism evidence="2 3">
    <name type="scientific">Streptomyces triticirhizae</name>
    <dbReference type="NCBI Taxonomy" id="2483353"/>
    <lineage>
        <taxon>Bacteria</taxon>
        <taxon>Bacillati</taxon>
        <taxon>Actinomycetota</taxon>
        <taxon>Actinomycetes</taxon>
        <taxon>Kitasatosporales</taxon>
        <taxon>Streptomycetaceae</taxon>
        <taxon>Streptomyces</taxon>
    </lineage>
</organism>
<dbReference type="Proteomes" id="UP000278673">
    <property type="component" value="Unassembled WGS sequence"/>
</dbReference>
<dbReference type="EMBL" id="RFFJ01000016">
    <property type="protein sequence ID" value="RMI44432.1"/>
    <property type="molecule type" value="Genomic_DNA"/>
</dbReference>
<evidence type="ECO:0000259" key="1">
    <source>
        <dbReference type="PROSITE" id="PS51186"/>
    </source>
</evidence>
<gene>
    <name evidence="2" type="ORF">EBN88_05375</name>
</gene>
<dbReference type="Gene3D" id="3.40.630.30">
    <property type="match status" value="1"/>
</dbReference>
<reference evidence="2 3" key="1">
    <citation type="submission" date="2018-10" db="EMBL/GenBank/DDBJ databases">
        <title>Isolation, diversity and antifungal activity of actinobacteria from wheat.</title>
        <authorList>
            <person name="Han C."/>
        </authorList>
    </citation>
    <scope>NUCLEOTIDE SEQUENCE [LARGE SCALE GENOMIC DNA]</scope>
    <source>
        <strain evidence="2 3">NEAU-YY642</strain>
    </source>
</reference>
<dbReference type="PROSITE" id="PS51186">
    <property type="entry name" value="GNAT"/>
    <property type="match status" value="1"/>
</dbReference>
<dbReference type="AlphaFoldDB" id="A0A3M2M4N7"/>
<evidence type="ECO:0000313" key="2">
    <source>
        <dbReference type="EMBL" id="RMI44432.1"/>
    </source>
</evidence>
<keyword evidence="3" id="KW-1185">Reference proteome</keyword>
<dbReference type="InterPro" id="IPR016181">
    <property type="entry name" value="Acyl_CoA_acyltransferase"/>
</dbReference>
<dbReference type="SUPFAM" id="SSF55729">
    <property type="entry name" value="Acyl-CoA N-acyltransferases (Nat)"/>
    <property type="match status" value="1"/>
</dbReference>
<sequence>MFAMRPATPADQDGIAQVVRARSVWLEERDMPSWREAADSIASQAADPNFPVWVLVENGDRVVGCTSLFEQTPPLGWTEEEQAESAYFLATSCTDPAYQWARPGTLMAWWTVDKAAQEGRAWVRRGCTYEGLVRYNQAQGFHVVRTIEREGMELRLMARRAETMPQLGDMFAGMATAPSR</sequence>
<protein>
    <submittedName>
        <fullName evidence="2">GNAT family N-acetyltransferase</fullName>
    </submittedName>
</protein>
<evidence type="ECO:0000313" key="3">
    <source>
        <dbReference type="Proteomes" id="UP000278673"/>
    </source>
</evidence>
<comment type="caution">
    <text evidence="2">The sequence shown here is derived from an EMBL/GenBank/DDBJ whole genome shotgun (WGS) entry which is preliminary data.</text>
</comment>
<name>A0A3M2M4N7_9ACTN</name>
<dbReference type="GO" id="GO:0016747">
    <property type="term" value="F:acyltransferase activity, transferring groups other than amino-acyl groups"/>
    <property type="evidence" value="ECO:0007669"/>
    <property type="project" value="InterPro"/>
</dbReference>
<feature type="domain" description="N-acetyltransferase" evidence="1">
    <location>
        <begin position="2"/>
        <end position="162"/>
    </location>
</feature>
<keyword evidence="2" id="KW-0808">Transferase</keyword>
<dbReference type="RefSeq" id="WP_122182639.1">
    <property type="nucleotide sequence ID" value="NZ_RFFJ01000016.1"/>
</dbReference>
<accession>A0A3M2M4N7</accession>
<proteinExistence type="predicted"/>